<dbReference type="Proteomes" id="UP000612233">
    <property type="component" value="Unassembled WGS sequence"/>
</dbReference>
<organism evidence="2 3">
    <name type="scientific">Hymenobacter montanus</name>
    <dbReference type="NCBI Taxonomy" id="2771359"/>
    <lineage>
        <taxon>Bacteria</taxon>
        <taxon>Pseudomonadati</taxon>
        <taxon>Bacteroidota</taxon>
        <taxon>Cytophagia</taxon>
        <taxon>Cytophagales</taxon>
        <taxon>Hymenobacteraceae</taxon>
        <taxon>Hymenobacter</taxon>
    </lineage>
</organism>
<evidence type="ECO:0000313" key="2">
    <source>
        <dbReference type="EMBL" id="MBD2770257.1"/>
    </source>
</evidence>
<dbReference type="AlphaFoldDB" id="A0A927BG45"/>
<feature type="region of interest" description="Disordered" evidence="1">
    <location>
        <begin position="475"/>
        <end position="512"/>
    </location>
</feature>
<comment type="caution">
    <text evidence="2">The sequence shown here is derived from an EMBL/GenBank/DDBJ whole genome shotgun (WGS) entry which is preliminary data.</text>
</comment>
<evidence type="ECO:0000256" key="1">
    <source>
        <dbReference type="SAM" id="MobiDB-lite"/>
    </source>
</evidence>
<accession>A0A927BG45</accession>
<dbReference type="EMBL" id="JACXAD010000032">
    <property type="protein sequence ID" value="MBD2770257.1"/>
    <property type="molecule type" value="Genomic_DNA"/>
</dbReference>
<reference evidence="2" key="1">
    <citation type="submission" date="2020-09" db="EMBL/GenBank/DDBJ databases">
        <authorList>
            <person name="Kim M.K."/>
        </authorList>
    </citation>
    <scope>NUCLEOTIDE SEQUENCE</scope>
    <source>
        <strain evidence="2">BT664</strain>
    </source>
</reference>
<sequence>MPPPDLSIGDQLTFLPWVQPALLNGILAQNTQSANRRPTLDLKATLAVDNSAQNTLTVAETTAEIYGPGDVLGINQRAILATVPQPGAEGFSPLQLAAIDFKEEDLPWRYSMLMAPAVAATATTDAVAAAPLPWCMLLVLRADEFESLPLDGRPLPSIKVKASARAVTHVYPSTDPQQQKLWAHVQANASLGAPGTPATGTTPALPPTLPTATEIDEFLNRTLLRQPDLAYSRVLCPRRLEANTAYQAFLVPALEAGRRAGLGGEFDAIHLRTSAIPATPATTDATFPVYFQWKFTTGAEEDFESLVTQLHPANGVTSAATAPSIGVRTPTNSYVLTMPALLVDEDAPPPPLPAAAQQLAVAQYLYSQLVTGRRVGGRPVLTPPLYGRAYMVTPGLIPPTTAVAPSWKHTLNLDPRYRALAALGVQVVQDNQEEYVRRAWEQVQDLLLANYKLRGAQYGLRTTAGLREQHLPLDAAASSSSGATSSARPSPTAVADSSTSFPDTPSEPGSGMRLADYGLHLTGLALSRVRISAATMAAAAAANPLAPLPTKVTVREAIRRSSTPLAAFSPTFRRIMKPFGNYLAGEAGRPLRPTQNAPAVLPADLWKPGTGLGQRDAMLSQLATGQLTAAPARAEQVRAYQFLDDKVDALLASGRSPSAPALDGPANERFRQAFARFRTRNPAAPLNPNEVVHFHKPQYVRPTLPLDAIKEDVVAGTQPGPVFQARIKQASPVVAVPSVKVDGDFAAPDFDADDFYVNAAAGRVDSGAAGLLADDSPPAPVPAGLPVIKQAKVTPVFRDAMGEALRQRHPELFVPGLGDFPAGGVAVLNVNQAFIEAYMVGLNHALGSELLWRGFPVDLRGTFFQQFWDVSEHFNTTLAPNQVPGAAQEAAMLDIKPLDLWISNDLGTNAPAPRTGAATSTPLRIAVRSELLRRYPNLVLALQLKTELTADPALMRYPLQRLLVGQDIAVVAFDVDQATAEASYYLVLMERPGQPKFGLDELAPTADRPRPPQVLISNPLIWNDFSWEYLGTAPGQIVAISPTGRPHATAEPRPVAYLNDSATVAYALFQEPIMATIPLSGLVD</sequence>
<dbReference type="RefSeq" id="WP_191007067.1">
    <property type="nucleotide sequence ID" value="NZ_JACXAD010000032.1"/>
</dbReference>
<evidence type="ECO:0000313" key="3">
    <source>
        <dbReference type="Proteomes" id="UP000612233"/>
    </source>
</evidence>
<keyword evidence="3" id="KW-1185">Reference proteome</keyword>
<feature type="compositionally biased region" description="Low complexity" evidence="1">
    <location>
        <begin position="475"/>
        <end position="495"/>
    </location>
</feature>
<proteinExistence type="predicted"/>
<name>A0A927BG45_9BACT</name>
<protein>
    <submittedName>
        <fullName evidence="2">Uncharacterized protein</fullName>
    </submittedName>
</protein>
<gene>
    <name evidence="2" type="ORF">IC235_20415</name>
</gene>